<dbReference type="AlphaFoldDB" id="F0RH38"/>
<keyword evidence="2" id="KW-1185">Reference proteome</keyword>
<dbReference type="HOGENOM" id="CLU_038782_2_0_10"/>
<evidence type="ECO:0000313" key="2">
    <source>
        <dbReference type="Proteomes" id="UP000007487"/>
    </source>
</evidence>
<dbReference type="Pfam" id="PF03702">
    <property type="entry name" value="AnmK"/>
    <property type="match status" value="1"/>
</dbReference>
<proteinExistence type="predicted"/>
<evidence type="ECO:0008006" key="3">
    <source>
        <dbReference type="Google" id="ProtNLM"/>
    </source>
</evidence>
<dbReference type="GO" id="GO:0006040">
    <property type="term" value="P:amino sugar metabolic process"/>
    <property type="evidence" value="ECO:0007669"/>
    <property type="project" value="InterPro"/>
</dbReference>
<dbReference type="OrthoDB" id="9763949at2"/>
<organism evidence="1 2">
    <name type="scientific">Cellulophaga lytica (strain ATCC 23178 / DSM 7489 / JCM 8516 / NBRC 14961 / NCIMB 1423 / VKM B-1433 / Cy l20)</name>
    <dbReference type="NCBI Taxonomy" id="867900"/>
    <lineage>
        <taxon>Bacteria</taxon>
        <taxon>Pseudomonadati</taxon>
        <taxon>Bacteroidota</taxon>
        <taxon>Flavobacteriia</taxon>
        <taxon>Flavobacteriales</taxon>
        <taxon>Flavobacteriaceae</taxon>
        <taxon>Cellulophaga</taxon>
    </lineage>
</organism>
<dbReference type="InterPro" id="IPR005338">
    <property type="entry name" value="Anhydro_N_Ac-Mur_kinase"/>
</dbReference>
<dbReference type="RefSeq" id="WP_013619824.1">
    <property type="nucleotide sequence ID" value="NC_015167.1"/>
</dbReference>
<gene>
    <name evidence="1" type="ordered locus">Celly_0241</name>
</gene>
<reference evidence="1 2" key="1">
    <citation type="journal article" date="2011" name="Stand. Genomic Sci.">
        <title>Complete genome sequence of Cellulophaga lytica type strain (LIM- 21).</title>
        <authorList>
            <person name="Pati A."/>
            <person name="Abt B."/>
            <person name="Teshima H."/>
            <person name="Nolan M."/>
            <person name="Lapidus A."/>
            <person name="Lucas S."/>
            <person name="Hammon N."/>
            <person name="Deshpande S."/>
            <person name="Cheng J.F."/>
            <person name="Tapia R."/>
            <person name="Han C."/>
            <person name="Goodwin L."/>
            <person name="Pitluck S."/>
            <person name="Liolios K."/>
            <person name="Pagani I."/>
            <person name="Mavromatis K."/>
            <person name="Ovchinikova G."/>
            <person name="Chen A."/>
            <person name="Palaniappan K."/>
            <person name="Land M."/>
            <person name="Hauser L."/>
            <person name="Jeffries C.D."/>
            <person name="Detter J.C."/>
            <person name="Brambilla E.M."/>
            <person name="Kannan K.P."/>
            <person name="Rohde M."/>
            <person name="Spring S."/>
            <person name="Goker M."/>
            <person name="Woyke T."/>
            <person name="Bristow J."/>
            <person name="Eisen J.A."/>
            <person name="Markowitz V."/>
            <person name="Hugenholtz P."/>
            <person name="Kyrpides N.C."/>
            <person name="Klenk H.P."/>
            <person name="Ivanova N."/>
        </authorList>
    </citation>
    <scope>NUCLEOTIDE SEQUENCE [LARGE SCALE GENOMIC DNA]</scope>
    <source>
        <strain evidence="2">ATCC 23178 / DSM 7489 / JCM 8516 / NBRC 14961 / NCIMB 1423 / VKM B-1433 / Cy l20</strain>
    </source>
</reference>
<accession>F0RH38</accession>
<dbReference type="EMBL" id="CP002534">
    <property type="protein sequence ID" value="ADY28076.1"/>
    <property type="molecule type" value="Genomic_DNA"/>
</dbReference>
<evidence type="ECO:0000313" key="1">
    <source>
        <dbReference type="EMBL" id="ADY28076.1"/>
    </source>
</evidence>
<dbReference type="eggNOG" id="COG2377">
    <property type="taxonomic scope" value="Bacteria"/>
</dbReference>
<name>F0RH38_CELLC</name>
<dbReference type="PANTHER" id="PTHR30605">
    <property type="entry name" value="ANHYDRO-N-ACETYLMURAMIC ACID KINASE"/>
    <property type="match status" value="1"/>
</dbReference>
<dbReference type="NCBIfam" id="NF007144">
    <property type="entry name" value="PRK09585.2-3"/>
    <property type="match status" value="1"/>
</dbReference>
<protein>
    <recommendedName>
        <fullName evidence="3">Anhydro-N-acetylmuramic acid kinase</fullName>
    </recommendedName>
</protein>
<dbReference type="GO" id="GO:0005524">
    <property type="term" value="F:ATP binding"/>
    <property type="evidence" value="ECO:0007669"/>
    <property type="project" value="InterPro"/>
</dbReference>
<dbReference type="PANTHER" id="PTHR30605:SF0">
    <property type="entry name" value="ANHYDRO-N-ACETYLMURAMIC ACID KINASE"/>
    <property type="match status" value="1"/>
</dbReference>
<dbReference type="GO" id="GO:0016773">
    <property type="term" value="F:phosphotransferase activity, alcohol group as acceptor"/>
    <property type="evidence" value="ECO:0007669"/>
    <property type="project" value="InterPro"/>
</dbReference>
<dbReference type="InterPro" id="IPR043129">
    <property type="entry name" value="ATPase_NBD"/>
</dbReference>
<dbReference type="GO" id="GO:0009254">
    <property type="term" value="P:peptidoglycan turnover"/>
    <property type="evidence" value="ECO:0007669"/>
    <property type="project" value="InterPro"/>
</dbReference>
<dbReference type="SUPFAM" id="SSF53067">
    <property type="entry name" value="Actin-like ATPase domain"/>
    <property type="match status" value="1"/>
</dbReference>
<dbReference type="STRING" id="867900.Celly_0241"/>
<dbReference type="KEGG" id="cly:Celly_0241"/>
<dbReference type="Proteomes" id="UP000007487">
    <property type="component" value="Chromosome"/>
</dbReference>
<sequence>MHTYNVIGLMSGTSLDGLDLAYCQFLIKDKDWEFKILNTKSVDYTPQFKAQLKNAINLAVPEFTELHNFYGSWLGEQVNLFIKDYNLQVDFIASHGHTTHHKPEKGFTLQIGSGQHLANVCGIKTICDFRSNDVALGGQGAPLVPIGDMHLFSEYDFCLNLGGISNVSFQQNNKRVAYDIGIANMALNYITNKINLAYDKNGELGKSGVLNKELFYTLNNLTYYKLPYPKSTGYEWFKKEIIPVLENTKDTTENILHTLIQHICSSISNDLLAASTKKNNTLLVTGGGALNGFLMNTLKSKLGTSFTIDTTSKTVIEFKEALIFAFMGVLRHLEQPNALASVTGAKKDSSCGVIYIPQ</sequence>
<dbReference type="Gene3D" id="3.30.420.40">
    <property type="match status" value="2"/>
</dbReference>